<dbReference type="RefSeq" id="WP_258733518.1">
    <property type="nucleotide sequence ID" value="NZ_JANTHY010000007.1"/>
</dbReference>
<keyword evidence="2" id="KW-1185">Reference proteome</keyword>
<evidence type="ECO:0000313" key="1">
    <source>
        <dbReference type="EMBL" id="MCS0496363.1"/>
    </source>
</evidence>
<protein>
    <submittedName>
        <fullName evidence="1">Uncharacterized protein</fullName>
    </submittedName>
</protein>
<dbReference type="AlphaFoldDB" id="A0A9X2PM67"/>
<comment type="caution">
    <text evidence="1">The sequence shown here is derived from an EMBL/GenBank/DDBJ whole genome shotgun (WGS) entry which is preliminary data.</text>
</comment>
<gene>
    <name evidence="1" type="ORF">NVS89_14760</name>
</gene>
<proteinExistence type="predicted"/>
<dbReference type="Proteomes" id="UP001151088">
    <property type="component" value="Unassembled WGS sequence"/>
</dbReference>
<organism evidence="1 2">
    <name type="scientific">Ancylobacter mangrovi</name>
    <dbReference type="NCBI Taxonomy" id="2972472"/>
    <lineage>
        <taxon>Bacteria</taxon>
        <taxon>Pseudomonadati</taxon>
        <taxon>Pseudomonadota</taxon>
        <taxon>Alphaproteobacteria</taxon>
        <taxon>Hyphomicrobiales</taxon>
        <taxon>Xanthobacteraceae</taxon>
        <taxon>Ancylobacter</taxon>
    </lineage>
</organism>
<accession>A0A9X2PM67</accession>
<evidence type="ECO:0000313" key="2">
    <source>
        <dbReference type="Proteomes" id="UP001151088"/>
    </source>
</evidence>
<name>A0A9X2PM67_9HYPH</name>
<reference evidence="1" key="1">
    <citation type="submission" date="2022-08" db="EMBL/GenBank/DDBJ databases">
        <authorList>
            <person name="Li F."/>
        </authorList>
    </citation>
    <scope>NUCLEOTIDE SEQUENCE</scope>
    <source>
        <strain evidence="1">MQZ15Z-1</strain>
    </source>
</reference>
<dbReference type="EMBL" id="JANTHZ010000006">
    <property type="protein sequence ID" value="MCS0496363.1"/>
    <property type="molecule type" value="Genomic_DNA"/>
</dbReference>
<sequence>MPYGEFDIVTLSPSTVRVMHKVAHHIYEFSVVDDGNGGRTVSHGPSIVFGKDGEAFPAWELVPEAERVAVEAASYPGVIG</sequence>